<dbReference type="GO" id="GO:0005886">
    <property type="term" value="C:plasma membrane"/>
    <property type="evidence" value="ECO:0007669"/>
    <property type="project" value="TreeGrafter"/>
</dbReference>
<keyword evidence="8 10" id="KW-1133">Transmembrane helix</keyword>
<dbReference type="PROSITE" id="PS50885">
    <property type="entry name" value="HAMP"/>
    <property type="match status" value="1"/>
</dbReference>
<reference evidence="15 16" key="1">
    <citation type="journal article" date="2019" name="Extremophiles">
        <title>Biogeography of thermophiles and predominance of Thermus scotoductus in domestic water heaters.</title>
        <authorList>
            <person name="Wilpiszeski R.L."/>
            <person name="Zhang Z."/>
            <person name="House C.H."/>
        </authorList>
    </citation>
    <scope>NUCLEOTIDE SEQUENCE [LARGE SCALE GENOMIC DNA]</scope>
    <source>
        <strain evidence="14 15">17_S17</strain>
        <strain evidence="13 16">24_S24</strain>
    </source>
</reference>
<evidence type="ECO:0000256" key="9">
    <source>
        <dbReference type="ARBA" id="ARBA00023012"/>
    </source>
</evidence>
<evidence type="ECO:0000256" key="8">
    <source>
        <dbReference type="ARBA" id="ARBA00022989"/>
    </source>
</evidence>
<gene>
    <name evidence="14" type="ORF">CSW30_12235</name>
    <name evidence="13" type="ORF">CSW37_12055</name>
</gene>
<dbReference type="InterPro" id="IPR003594">
    <property type="entry name" value="HATPase_dom"/>
</dbReference>
<comment type="catalytic activity">
    <reaction evidence="1">
        <text>ATP + protein L-histidine = ADP + protein N-phospho-L-histidine.</text>
        <dbReference type="EC" id="2.7.13.3"/>
    </reaction>
</comment>
<feature type="domain" description="HAMP" evidence="12">
    <location>
        <begin position="171"/>
        <end position="212"/>
    </location>
</feature>
<feature type="transmembrane region" description="Helical" evidence="10">
    <location>
        <begin position="148"/>
        <end position="171"/>
    </location>
</feature>
<dbReference type="RefSeq" id="WP_015717004.1">
    <property type="nucleotide sequence ID" value="NZ_PELZ01000450.1"/>
</dbReference>
<dbReference type="Proteomes" id="UP000288051">
    <property type="component" value="Unassembled WGS sequence"/>
</dbReference>
<keyword evidence="10" id="KW-0472">Membrane</keyword>
<evidence type="ECO:0000256" key="2">
    <source>
        <dbReference type="ARBA" id="ARBA00004370"/>
    </source>
</evidence>
<dbReference type="Pfam" id="PF00512">
    <property type="entry name" value="HisKA"/>
    <property type="match status" value="1"/>
</dbReference>
<keyword evidence="7 13" id="KW-0418">Kinase</keyword>
<evidence type="ECO:0000256" key="5">
    <source>
        <dbReference type="ARBA" id="ARBA00022679"/>
    </source>
</evidence>
<dbReference type="InterPro" id="IPR036890">
    <property type="entry name" value="HATPase_C_sf"/>
</dbReference>
<dbReference type="SMART" id="SM00388">
    <property type="entry name" value="HisKA"/>
    <property type="match status" value="1"/>
</dbReference>
<dbReference type="Pfam" id="PF02518">
    <property type="entry name" value="HATPase_c"/>
    <property type="match status" value="1"/>
</dbReference>
<dbReference type="GO" id="GO:0000155">
    <property type="term" value="F:phosphorelay sensor kinase activity"/>
    <property type="evidence" value="ECO:0007669"/>
    <property type="project" value="InterPro"/>
</dbReference>
<dbReference type="EC" id="2.7.13.3" evidence="3"/>
<evidence type="ECO:0000256" key="10">
    <source>
        <dbReference type="SAM" id="Phobius"/>
    </source>
</evidence>
<dbReference type="InterPro" id="IPR003661">
    <property type="entry name" value="HisK_dim/P_dom"/>
</dbReference>
<dbReference type="InterPro" id="IPR003660">
    <property type="entry name" value="HAMP_dom"/>
</dbReference>
<dbReference type="CDD" id="cd06225">
    <property type="entry name" value="HAMP"/>
    <property type="match status" value="1"/>
</dbReference>
<keyword evidence="4" id="KW-0597">Phosphoprotein</keyword>
<evidence type="ECO:0000313" key="13">
    <source>
        <dbReference type="EMBL" id="RTH32363.1"/>
    </source>
</evidence>
<dbReference type="PANTHER" id="PTHR45436:SF5">
    <property type="entry name" value="SENSOR HISTIDINE KINASE TRCS"/>
    <property type="match status" value="1"/>
</dbReference>
<dbReference type="Pfam" id="PF00672">
    <property type="entry name" value="HAMP"/>
    <property type="match status" value="1"/>
</dbReference>
<dbReference type="AlphaFoldDB" id="A0A430S9C1"/>
<evidence type="ECO:0000256" key="7">
    <source>
        <dbReference type="ARBA" id="ARBA00022777"/>
    </source>
</evidence>
<evidence type="ECO:0000256" key="6">
    <source>
        <dbReference type="ARBA" id="ARBA00022692"/>
    </source>
</evidence>
<dbReference type="InterPro" id="IPR050428">
    <property type="entry name" value="TCS_sensor_his_kinase"/>
</dbReference>
<dbReference type="Gene3D" id="1.10.287.130">
    <property type="match status" value="1"/>
</dbReference>
<evidence type="ECO:0000256" key="1">
    <source>
        <dbReference type="ARBA" id="ARBA00000085"/>
    </source>
</evidence>
<dbReference type="Proteomes" id="UP000287173">
    <property type="component" value="Unassembled WGS sequence"/>
</dbReference>
<feature type="domain" description="Histidine kinase" evidence="11">
    <location>
        <begin position="220"/>
        <end position="408"/>
    </location>
</feature>
<comment type="caution">
    <text evidence="13">The sequence shown here is derived from an EMBL/GenBank/DDBJ whole genome shotgun (WGS) entry which is preliminary data.</text>
</comment>
<proteinExistence type="predicted"/>
<dbReference type="SMART" id="SM00387">
    <property type="entry name" value="HATPase_c"/>
    <property type="match status" value="1"/>
</dbReference>
<protein>
    <recommendedName>
        <fullName evidence="3">histidine kinase</fullName>
        <ecNumber evidence="3">2.7.13.3</ecNumber>
    </recommendedName>
</protein>
<dbReference type="InterPro" id="IPR036097">
    <property type="entry name" value="HisK_dim/P_sf"/>
</dbReference>
<evidence type="ECO:0000313" key="16">
    <source>
        <dbReference type="Proteomes" id="UP000288051"/>
    </source>
</evidence>
<dbReference type="PROSITE" id="PS50109">
    <property type="entry name" value="HIS_KIN"/>
    <property type="match status" value="1"/>
</dbReference>
<name>A0A430S9C1_THESC</name>
<dbReference type="Gene3D" id="3.30.565.10">
    <property type="entry name" value="Histidine kinase-like ATPase, C-terminal domain"/>
    <property type="match status" value="1"/>
</dbReference>
<evidence type="ECO:0000313" key="15">
    <source>
        <dbReference type="Proteomes" id="UP000287173"/>
    </source>
</evidence>
<dbReference type="Gene3D" id="6.10.340.10">
    <property type="match status" value="1"/>
</dbReference>
<keyword evidence="9" id="KW-0902">Two-component regulatory system</keyword>
<dbReference type="EMBL" id="PEMG01000442">
    <property type="protein sequence ID" value="RTI05067.1"/>
    <property type="molecule type" value="Genomic_DNA"/>
</dbReference>
<dbReference type="InterPro" id="IPR005467">
    <property type="entry name" value="His_kinase_dom"/>
</dbReference>
<evidence type="ECO:0000256" key="4">
    <source>
        <dbReference type="ARBA" id="ARBA00022553"/>
    </source>
</evidence>
<accession>A0A430S9C1</accession>
<keyword evidence="6 10" id="KW-0812">Transmembrane</keyword>
<evidence type="ECO:0000259" key="11">
    <source>
        <dbReference type="PROSITE" id="PS50109"/>
    </source>
</evidence>
<evidence type="ECO:0000256" key="3">
    <source>
        <dbReference type="ARBA" id="ARBA00012438"/>
    </source>
</evidence>
<dbReference type="PANTHER" id="PTHR45436">
    <property type="entry name" value="SENSOR HISTIDINE KINASE YKOH"/>
    <property type="match status" value="1"/>
</dbReference>
<organism evidence="13 16">
    <name type="scientific">Thermus scotoductus</name>
    <dbReference type="NCBI Taxonomy" id="37636"/>
    <lineage>
        <taxon>Bacteria</taxon>
        <taxon>Thermotogati</taxon>
        <taxon>Deinococcota</taxon>
        <taxon>Deinococci</taxon>
        <taxon>Thermales</taxon>
        <taxon>Thermaceae</taxon>
        <taxon>Thermus</taxon>
    </lineage>
</organism>
<sequence>MSLRLRLALITAALALSGLGLGLWLSSLFLVRLALAEVDHALKLQAKVLLETVREEPDHLVPPEVEQEVLAGELPGAAWLYRKGELVWSGGLSAPPLFLRSVQGKTPQSLAGWRIYTLESQEYRLVVAQPLGVVEHLALLYLRLGLPLLFLVGVLTGVLAYFLAGLALSPLRRLADGAMRFQVLEPPGGRDEVARLAQAFAKLLRTLKAEREREQAFLALASHELRTPIAAFRVGLERLLKAPHLERDALAKLKVQAERLEALAENLLALSRTQSQDLRLVEVDLPELAGLAFDRFQPLAVARGRELILETQPAKAVADPRLLERALNNLVHNALFHGQGTVYVRTGTTDGQAYLEVQDEGPGPSPRAREGLGLRVVRQVAEALGANLHLAQEGGFRIRLLFRPPSASSPSMDLGA</sequence>
<dbReference type="SUPFAM" id="SSF55874">
    <property type="entry name" value="ATPase domain of HSP90 chaperone/DNA topoisomerase II/histidine kinase"/>
    <property type="match status" value="1"/>
</dbReference>
<comment type="subcellular location">
    <subcellularLocation>
        <location evidence="2">Membrane</location>
    </subcellularLocation>
</comment>
<dbReference type="EMBL" id="PELZ01000450">
    <property type="protein sequence ID" value="RTH32363.1"/>
    <property type="molecule type" value="Genomic_DNA"/>
</dbReference>
<keyword evidence="5" id="KW-0808">Transferase</keyword>
<dbReference type="SUPFAM" id="SSF47384">
    <property type="entry name" value="Homodimeric domain of signal transducing histidine kinase"/>
    <property type="match status" value="1"/>
</dbReference>
<evidence type="ECO:0000259" key="12">
    <source>
        <dbReference type="PROSITE" id="PS50885"/>
    </source>
</evidence>
<dbReference type="CDD" id="cd00082">
    <property type="entry name" value="HisKA"/>
    <property type="match status" value="1"/>
</dbReference>
<evidence type="ECO:0000313" key="14">
    <source>
        <dbReference type="EMBL" id="RTI05067.1"/>
    </source>
</evidence>